<dbReference type="InterPro" id="IPR018720">
    <property type="entry name" value="DUF2249"/>
</dbReference>
<protein>
    <submittedName>
        <fullName evidence="3">DUF2249 domain-containing protein</fullName>
    </submittedName>
</protein>
<evidence type="ECO:0000313" key="3">
    <source>
        <dbReference type="EMBL" id="MCU4973910.1"/>
    </source>
</evidence>
<evidence type="ECO:0000259" key="2">
    <source>
        <dbReference type="Pfam" id="PF10006"/>
    </source>
</evidence>
<feature type="compositionally biased region" description="Low complexity" evidence="1">
    <location>
        <begin position="1"/>
        <end position="19"/>
    </location>
</feature>
<evidence type="ECO:0000256" key="1">
    <source>
        <dbReference type="SAM" id="MobiDB-lite"/>
    </source>
</evidence>
<dbReference type="Proteomes" id="UP001320972">
    <property type="component" value="Unassembled WGS sequence"/>
</dbReference>
<feature type="region of interest" description="Disordered" evidence="1">
    <location>
        <begin position="1"/>
        <end position="33"/>
    </location>
</feature>
<gene>
    <name evidence="3" type="ORF">OB955_14320</name>
</gene>
<keyword evidence="4" id="KW-1185">Reference proteome</keyword>
<sequence length="100" mass="11418">MSQNQNQNSDQNRNQNENQPSSEQLLDVRTIDGPPFGDIMSALGSLDDDGQLRLVAGFEPKPLYEVLEARGFTYETECRERTDEDNDDDDEEWHVLIETA</sequence>
<reference evidence="3 4" key="1">
    <citation type="submission" date="2022-09" db="EMBL/GenBank/DDBJ databases">
        <title>Enrichment on poylsaccharides allowed isolation of novel metabolic and taxonomic groups of Haloarchaea.</title>
        <authorList>
            <person name="Sorokin D.Y."/>
            <person name="Elcheninov A.G."/>
            <person name="Khizhniak T.V."/>
            <person name="Kolganova T.V."/>
            <person name="Kublanov I.V."/>
        </authorList>
    </citation>
    <scope>NUCLEOTIDE SEQUENCE [LARGE SCALE GENOMIC DNA]</scope>
    <source>
        <strain evidence="3 4">AArc-m2/3/4</strain>
    </source>
</reference>
<feature type="domain" description="DUF2249" evidence="2">
    <location>
        <begin position="26"/>
        <end position="81"/>
    </location>
</feature>
<accession>A0ABT2QG56</accession>
<name>A0ABT2QG56_9EURY</name>
<dbReference type="RefSeq" id="WP_338008198.1">
    <property type="nucleotide sequence ID" value="NZ_JAOPKB010000008.1"/>
</dbReference>
<organism evidence="3 4">
    <name type="scientific">Natronoglomus mannanivorans</name>
    <dbReference type="NCBI Taxonomy" id="2979990"/>
    <lineage>
        <taxon>Archaea</taxon>
        <taxon>Methanobacteriati</taxon>
        <taxon>Methanobacteriota</taxon>
        <taxon>Stenosarchaea group</taxon>
        <taxon>Halobacteria</taxon>
        <taxon>Halobacteriales</taxon>
        <taxon>Natrialbaceae</taxon>
        <taxon>Natronoglomus</taxon>
    </lineage>
</organism>
<comment type="caution">
    <text evidence="3">The sequence shown here is derived from an EMBL/GenBank/DDBJ whole genome shotgun (WGS) entry which is preliminary data.</text>
</comment>
<evidence type="ECO:0000313" key="4">
    <source>
        <dbReference type="Proteomes" id="UP001320972"/>
    </source>
</evidence>
<dbReference type="Pfam" id="PF10006">
    <property type="entry name" value="DUF2249"/>
    <property type="match status" value="1"/>
</dbReference>
<proteinExistence type="predicted"/>
<dbReference type="EMBL" id="JAOPKB010000008">
    <property type="protein sequence ID" value="MCU4973910.1"/>
    <property type="molecule type" value="Genomic_DNA"/>
</dbReference>